<sequence length="612" mass="68813">MKKRIFSLILALTLILGCIPFVEMGAYAATPQEVRVRVEGKDKTLYDRKVTVTDDVYCNEYLNMIDNKANIKGFINTLLGETPDYEKNKDSWMNYYVKDDVIDTSKPVNEYKLNDADGIVVYVANFNVNDGDGTLIPVVDLEKDGNTVEMAVYGKSWKVTTPYDGAELKISYVGNKKTDKDGKYSFNMKGIQKIQVGDYPELVRKTIYVGEEEVLQKVKSTIEDLKDYYNKQDTLDHWVAPAYFMVSETDNEFKQINYKYIFPEVITEKSSAVKYAGNIIGLLSAGKNPKDIKIQCGDSEKDIITILKESQRKEDGKFIIDQYDNWTSTQAFAILALDLVDENYDKEKAVKALLSYQNKDGDFSGSVDMTAMTLFALANHRDVEGVESAIQCALENIKDQQLNTGGFLNFGGKDSPETNAMVIKALVALDINPLADEWKKDGNSVLDALLAFKQGGQFKSADGQVSATSTKQAFSALADLYKAESMYHSQSLKDHYKFSSFDETDKYEFTLTRDGSSNFEKGQEAQLNIDVKNNSKNNKTVTFAVTLYKLNGYNKELYTYTFMKKEINAGDTEEVAGGFLIPSEGDYQIKGILWDDFENKNPIAEPITVEVQ</sequence>
<feature type="chain" id="PRO_5020417156" description="Surface/cell-adhesion protein" evidence="1">
    <location>
        <begin position="29"/>
        <end position="612"/>
    </location>
</feature>
<accession>A0A4R2KD22</accession>
<protein>
    <recommendedName>
        <fullName evidence="4">Surface/cell-adhesion protein</fullName>
    </recommendedName>
</protein>
<organism evidence="2 3">
    <name type="scientific">Marinisporobacter balticus</name>
    <dbReference type="NCBI Taxonomy" id="2018667"/>
    <lineage>
        <taxon>Bacteria</taxon>
        <taxon>Bacillati</taxon>
        <taxon>Bacillota</taxon>
        <taxon>Clostridia</taxon>
        <taxon>Peptostreptococcales</taxon>
        <taxon>Thermotaleaceae</taxon>
        <taxon>Marinisporobacter</taxon>
    </lineage>
</organism>
<dbReference type="InterPro" id="IPR008930">
    <property type="entry name" value="Terpenoid_cyclase/PrenylTrfase"/>
</dbReference>
<reference evidence="2 3" key="1">
    <citation type="submission" date="2019-03" db="EMBL/GenBank/DDBJ databases">
        <title>Genomic Encyclopedia of Type Strains, Phase IV (KMG-IV): sequencing the most valuable type-strain genomes for metagenomic binning, comparative biology and taxonomic classification.</title>
        <authorList>
            <person name="Goeker M."/>
        </authorList>
    </citation>
    <scope>NUCLEOTIDE SEQUENCE [LARGE SCALE GENOMIC DNA]</scope>
    <source>
        <strain evidence="2 3">DSM 102940</strain>
    </source>
</reference>
<gene>
    <name evidence="2" type="ORF">EV214_12133</name>
</gene>
<dbReference type="AlphaFoldDB" id="A0A4R2KD22"/>
<dbReference type="RefSeq" id="WP_132246563.1">
    <property type="nucleotide sequence ID" value="NZ_SLWV01000021.1"/>
</dbReference>
<dbReference type="Proteomes" id="UP000294919">
    <property type="component" value="Unassembled WGS sequence"/>
</dbReference>
<evidence type="ECO:0000313" key="3">
    <source>
        <dbReference type="Proteomes" id="UP000294919"/>
    </source>
</evidence>
<evidence type="ECO:0000256" key="1">
    <source>
        <dbReference type="SAM" id="SignalP"/>
    </source>
</evidence>
<keyword evidence="1" id="KW-0732">Signal</keyword>
<evidence type="ECO:0008006" key="4">
    <source>
        <dbReference type="Google" id="ProtNLM"/>
    </source>
</evidence>
<comment type="caution">
    <text evidence="2">The sequence shown here is derived from an EMBL/GenBank/DDBJ whole genome shotgun (WGS) entry which is preliminary data.</text>
</comment>
<feature type="signal peptide" evidence="1">
    <location>
        <begin position="1"/>
        <end position="28"/>
    </location>
</feature>
<dbReference type="CDD" id="cd00688">
    <property type="entry name" value="ISOPREN_C2_like"/>
    <property type="match status" value="1"/>
</dbReference>
<evidence type="ECO:0000313" key="2">
    <source>
        <dbReference type="EMBL" id="TCO71481.1"/>
    </source>
</evidence>
<dbReference type="EMBL" id="SLWV01000021">
    <property type="protein sequence ID" value="TCO71481.1"/>
    <property type="molecule type" value="Genomic_DNA"/>
</dbReference>
<name>A0A4R2KD22_9FIRM</name>
<dbReference type="Gene3D" id="1.50.10.20">
    <property type="match status" value="1"/>
</dbReference>
<dbReference type="SUPFAM" id="SSF48239">
    <property type="entry name" value="Terpenoid cyclases/Protein prenyltransferases"/>
    <property type="match status" value="1"/>
</dbReference>
<keyword evidence="3" id="KW-1185">Reference proteome</keyword>
<dbReference type="OrthoDB" id="1880081at2"/>
<proteinExistence type="predicted"/>